<comment type="catalytic activity">
    <reaction evidence="1 16">
        <text>(R)-pantothenate + ATP = (R)-4'-phosphopantothenate + ADP + H(+)</text>
        <dbReference type="Rhea" id="RHEA:16373"/>
        <dbReference type="ChEBI" id="CHEBI:10986"/>
        <dbReference type="ChEBI" id="CHEBI:15378"/>
        <dbReference type="ChEBI" id="CHEBI:29032"/>
        <dbReference type="ChEBI" id="CHEBI:30616"/>
        <dbReference type="ChEBI" id="CHEBI:456216"/>
        <dbReference type="EC" id="2.7.1.33"/>
    </reaction>
</comment>
<dbReference type="STRING" id="1392877.SAMN05216221_3241"/>
<dbReference type="NCBIfam" id="TIGR00671">
    <property type="entry name" value="baf"/>
    <property type="match status" value="1"/>
</dbReference>
<dbReference type="InterPro" id="IPR004619">
    <property type="entry name" value="Type_III_PanK"/>
</dbReference>
<keyword evidence="8 16" id="KW-0808">Transferase</keyword>
<dbReference type="InterPro" id="IPR043129">
    <property type="entry name" value="ATPase_NBD"/>
</dbReference>
<keyword evidence="9 16" id="KW-0547">Nucleotide-binding</keyword>
<evidence type="ECO:0000256" key="11">
    <source>
        <dbReference type="ARBA" id="ARBA00022840"/>
    </source>
</evidence>
<dbReference type="GO" id="GO:0005737">
    <property type="term" value="C:cytoplasm"/>
    <property type="evidence" value="ECO:0007669"/>
    <property type="project" value="UniProtKB-SubCell"/>
</dbReference>
<comment type="pathway">
    <text evidence="4 16">Cofactor biosynthesis; coenzyme A biosynthesis; CoA from (R)-pantothenate: step 1/5.</text>
</comment>
<dbReference type="EC" id="2.7.1.33" evidence="6 16"/>
<protein>
    <recommendedName>
        <fullName evidence="15 16">Type III pantothenate kinase</fullName>
        <ecNumber evidence="6 16">2.7.1.33</ecNumber>
    </recommendedName>
    <alternativeName>
        <fullName evidence="16">PanK-III</fullName>
    </alternativeName>
    <alternativeName>
        <fullName evidence="16">Pantothenic acid kinase</fullName>
    </alternativeName>
</protein>
<comment type="cofactor">
    <cofactor evidence="2">
        <name>K(+)</name>
        <dbReference type="ChEBI" id="CHEBI:29103"/>
    </cofactor>
</comment>
<comment type="subcellular location">
    <subcellularLocation>
        <location evidence="3 16">Cytoplasm</location>
    </subcellularLocation>
</comment>
<accession>A0A1H1WXZ8</accession>
<dbReference type="UniPathway" id="UPA00241">
    <property type="reaction ID" value="UER00352"/>
</dbReference>
<dbReference type="Proteomes" id="UP000243359">
    <property type="component" value="Chromosome I"/>
</dbReference>
<evidence type="ECO:0000256" key="16">
    <source>
        <dbReference type="HAMAP-Rule" id="MF_01274"/>
    </source>
</evidence>
<dbReference type="EMBL" id="LT629751">
    <property type="protein sequence ID" value="SDT02038.1"/>
    <property type="molecule type" value="Genomic_DNA"/>
</dbReference>
<evidence type="ECO:0000313" key="18">
    <source>
        <dbReference type="Proteomes" id="UP000243359"/>
    </source>
</evidence>
<keyword evidence="11 16" id="KW-0067">ATP-binding</keyword>
<comment type="subunit">
    <text evidence="5 16">Homodimer.</text>
</comment>
<feature type="active site" description="Proton acceptor" evidence="16">
    <location>
        <position position="102"/>
    </location>
</feature>
<evidence type="ECO:0000256" key="2">
    <source>
        <dbReference type="ARBA" id="ARBA00001958"/>
    </source>
</evidence>
<evidence type="ECO:0000256" key="3">
    <source>
        <dbReference type="ARBA" id="ARBA00004496"/>
    </source>
</evidence>
<evidence type="ECO:0000256" key="13">
    <source>
        <dbReference type="ARBA" id="ARBA00022993"/>
    </source>
</evidence>
<dbReference type="Pfam" id="PF03309">
    <property type="entry name" value="Pan_kinase"/>
    <property type="match status" value="1"/>
</dbReference>
<keyword evidence="7 16" id="KW-0963">Cytoplasm</keyword>
<evidence type="ECO:0000256" key="1">
    <source>
        <dbReference type="ARBA" id="ARBA00001206"/>
    </source>
</evidence>
<evidence type="ECO:0000256" key="10">
    <source>
        <dbReference type="ARBA" id="ARBA00022777"/>
    </source>
</evidence>
<dbReference type="OrthoDB" id="9781305at2"/>
<dbReference type="Gene3D" id="3.30.420.40">
    <property type="match status" value="2"/>
</dbReference>
<evidence type="ECO:0000313" key="17">
    <source>
        <dbReference type="EMBL" id="SDT02038.1"/>
    </source>
</evidence>
<feature type="binding site" evidence="16">
    <location>
        <position position="93"/>
    </location>
    <ligand>
        <name>substrate</name>
    </ligand>
</feature>
<evidence type="ECO:0000256" key="4">
    <source>
        <dbReference type="ARBA" id="ARBA00005225"/>
    </source>
</evidence>
<dbReference type="GO" id="GO:0046872">
    <property type="term" value="F:metal ion binding"/>
    <property type="evidence" value="ECO:0007669"/>
    <property type="project" value="UniProtKB-KW"/>
</dbReference>
<dbReference type="AlphaFoldDB" id="A0A1H1WXZ8"/>
<keyword evidence="12 16" id="KW-0630">Potassium</keyword>
<evidence type="ECO:0000256" key="12">
    <source>
        <dbReference type="ARBA" id="ARBA00022958"/>
    </source>
</evidence>
<keyword evidence="10 16" id="KW-0418">Kinase</keyword>
<organism evidence="17 18">
    <name type="scientific">Pseudomonas oryzae</name>
    <dbReference type="NCBI Taxonomy" id="1392877"/>
    <lineage>
        <taxon>Bacteria</taxon>
        <taxon>Pseudomonadati</taxon>
        <taxon>Pseudomonadota</taxon>
        <taxon>Gammaproteobacteria</taxon>
        <taxon>Pseudomonadales</taxon>
        <taxon>Pseudomonadaceae</taxon>
        <taxon>Pseudomonas</taxon>
    </lineage>
</organism>
<dbReference type="GO" id="GO:0004594">
    <property type="term" value="F:pantothenate kinase activity"/>
    <property type="evidence" value="ECO:0007669"/>
    <property type="project" value="UniProtKB-UniRule"/>
</dbReference>
<dbReference type="SUPFAM" id="SSF53067">
    <property type="entry name" value="Actin-like ATPase domain"/>
    <property type="match status" value="2"/>
</dbReference>
<dbReference type="HAMAP" id="MF_01274">
    <property type="entry name" value="Pantothen_kinase_3"/>
    <property type="match status" value="1"/>
</dbReference>
<dbReference type="GO" id="GO:0005524">
    <property type="term" value="F:ATP binding"/>
    <property type="evidence" value="ECO:0007669"/>
    <property type="project" value="UniProtKB-UniRule"/>
</dbReference>
<proteinExistence type="inferred from homology"/>
<feature type="binding site" evidence="16">
    <location>
        <position position="181"/>
    </location>
    <ligand>
        <name>substrate</name>
    </ligand>
</feature>
<evidence type="ECO:0000256" key="15">
    <source>
        <dbReference type="ARBA" id="ARBA00040883"/>
    </source>
</evidence>
<dbReference type="RefSeq" id="WP_090350253.1">
    <property type="nucleotide sequence ID" value="NZ_LT629751.1"/>
</dbReference>
<sequence>MILELDCGNSLIKWRILQSDGLPPVHAGSVASDRELLDALQCVDPAALRWCRIVSVRSEGETRQLLDLLATRYLLSVRQAVPARSCMGVSNGYDDYQRLGLDRWLAVVAGYHLAGKACLVIDLGTAVTADLVDARGQHLGGYICPGLPLMRAQLRTHTRRIRYEDGEVVQVIEDLAPGHNTAQAVERGCLHMLRGFVEEQCRLARDWLGADFEVLLTGGDAGLVADLCPAADVVPDLVFRGLALACPLE</sequence>
<keyword evidence="16" id="KW-0479">Metal-binding</keyword>
<evidence type="ECO:0000256" key="6">
    <source>
        <dbReference type="ARBA" id="ARBA00012102"/>
    </source>
</evidence>
<comment type="function">
    <text evidence="16">Catalyzes the phosphorylation of pantothenate (Pan), the first step in CoA biosynthesis.</text>
</comment>
<evidence type="ECO:0000256" key="8">
    <source>
        <dbReference type="ARBA" id="ARBA00022679"/>
    </source>
</evidence>
<evidence type="ECO:0000256" key="7">
    <source>
        <dbReference type="ARBA" id="ARBA00022490"/>
    </source>
</evidence>
<evidence type="ECO:0000256" key="9">
    <source>
        <dbReference type="ARBA" id="ARBA00022741"/>
    </source>
</evidence>
<keyword evidence="18" id="KW-1185">Reference proteome</keyword>
<reference evidence="18" key="1">
    <citation type="submission" date="2016-10" db="EMBL/GenBank/DDBJ databases">
        <authorList>
            <person name="Varghese N."/>
            <person name="Submissions S."/>
        </authorList>
    </citation>
    <scope>NUCLEOTIDE SEQUENCE [LARGE SCALE GENOMIC DNA]</scope>
    <source>
        <strain evidence="18">KCTC 32247</strain>
    </source>
</reference>
<feature type="binding site" evidence="16">
    <location>
        <begin position="6"/>
        <end position="13"/>
    </location>
    <ligand>
        <name>ATP</name>
        <dbReference type="ChEBI" id="CHEBI:30616"/>
    </ligand>
</feature>
<feature type="binding site" evidence="16">
    <location>
        <begin position="100"/>
        <end position="103"/>
    </location>
    <ligand>
        <name>substrate</name>
    </ligand>
</feature>
<feature type="binding site" evidence="16">
    <location>
        <position position="125"/>
    </location>
    <ligand>
        <name>ATP</name>
        <dbReference type="ChEBI" id="CHEBI:30616"/>
    </ligand>
</feature>
<comment type="cofactor">
    <cofactor evidence="16">
        <name>NH4(+)</name>
        <dbReference type="ChEBI" id="CHEBI:28938"/>
    </cofactor>
    <cofactor evidence="16">
        <name>K(+)</name>
        <dbReference type="ChEBI" id="CHEBI:29103"/>
    </cofactor>
    <text evidence="16">A monovalent cation. Ammonium or potassium.</text>
</comment>
<evidence type="ECO:0000256" key="5">
    <source>
        <dbReference type="ARBA" id="ARBA00011738"/>
    </source>
</evidence>
<gene>
    <name evidence="16" type="primary">coaX</name>
    <name evidence="17" type="ORF">SAMN05216221_3241</name>
</gene>
<keyword evidence="13 16" id="KW-0173">Coenzyme A biosynthesis</keyword>
<dbReference type="PANTHER" id="PTHR34265">
    <property type="entry name" value="TYPE III PANTOTHENATE KINASE"/>
    <property type="match status" value="1"/>
</dbReference>
<dbReference type="GO" id="GO:0015937">
    <property type="term" value="P:coenzyme A biosynthetic process"/>
    <property type="evidence" value="ECO:0007669"/>
    <property type="project" value="UniProtKB-UniRule"/>
</dbReference>
<feature type="binding site" evidence="16">
    <location>
        <position position="122"/>
    </location>
    <ligand>
        <name>K(+)</name>
        <dbReference type="ChEBI" id="CHEBI:29103"/>
    </ligand>
</feature>
<dbReference type="PANTHER" id="PTHR34265:SF1">
    <property type="entry name" value="TYPE III PANTOTHENATE KINASE"/>
    <property type="match status" value="1"/>
</dbReference>
<evidence type="ECO:0000256" key="14">
    <source>
        <dbReference type="ARBA" id="ARBA00038036"/>
    </source>
</evidence>
<name>A0A1H1WXZ8_9PSED</name>
<comment type="similarity">
    <text evidence="14 16">Belongs to the type III pantothenate kinase family.</text>
</comment>
<dbReference type="CDD" id="cd24015">
    <property type="entry name" value="ASKHA_NBD_PanK-III"/>
    <property type="match status" value="1"/>
</dbReference>